<evidence type="ECO:0000313" key="1">
    <source>
        <dbReference type="EMBL" id="KKN78485.1"/>
    </source>
</evidence>
<protein>
    <submittedName>
        <fullName evidence="1">Uncharacterized protein</fullName>
    </submittedName>
</protein>
<reference evidence="1" key="1">
    <citation type="journal article" date="2015" name="Nature">
        <title>Complex archaea that bridge the gap between prokaryotes and eukaryotes.</title>
        <authorList>
            <person name="Spang A."/>
            <person name="Saw J.H."/>
            <person name="Jorgensen S.L."/>
            <person name="Zaremba-Niedzwiedzka K."/>
            <person name="Martijn J."/>
            <person name="Lind A.E."/>
            <person name="van Eijk R."/>
            <person name="Schleper C."/>
            <person name="Guy L."/>
            <person name="Ettema T.J."/>
        </authorList>
    </citation>
    <scope>NUCLEOTIDE SEQUENCE</scope>
</reference>
<dbReference type="AlphaFoldDB" id="A0A0F9TB68"/>
<dbReference type="EMBL" id="LAZR01000262">
    <property type="protein sequence ID" value="KKN78485.1"/>
    <property type="molecule type" value="Genomic_DNA"/>
</dbReference>
<name>A0A0F9TB68_9ZZZZ</name>
<sequence>MITTWEELGEVLAEFENRISLLENSLPSHSQEVRGVNLEPIVKIVRHVYASKKKEEGLYE</sequence>
<organism evidence="1">
    <name type="scientific">marine sediment metagenome</name>
    <dbReference type="NCBI Taxonomy" id="412755"/>
    <lineage>
        <taxon>unclassified sequences</taxon>
        <taxon>metagenomes</taxon>
        <taxon>ecological metagenomes</taxon>
    </lineage>
</organism>
<accession>A0A0F9TB68</accession>
<proteinExistence type="predicted"/>
<gene>
    <name evidence="1" type="ORF">LCGC14_0350170</name>
</gene>
<comment type="caution">
    <text evidence="1">The sequence shown here is derived from an EMBL/GenBank/DDBJ whole genome shotgun (WGS) entry which is preliminary data.</text>
</comment>